<dbReference type="PROSITE" id="PS00041">
    <property type="entry name" value="HTH_ARAC_FAMILY_1"/>
    <property type="match status" value="1"/>
</dbReference>
<evidence type="ECO:0000313" key="6">
    <source>
        <dbReference type="Proteomes" id="UP000658690"/>
    </source>
</evidence>
<evidence type="ECO:0000256" key="3">
    <source>
        <dbReference type="ARBA" id="ARBA00023163"/>
    </source>
</evidence>
<dbReference type="InterPro" id="IPR037923">
    <property type="entry name" value="HTH-like"/>
</dbReference>
<dbReference type="PANTHER" id="PTHR43280:SF28">
    <property type="entry name" value="HTH-TYPE TRANSCRIPTIONAL ACTIVATOR RHAS"/>
    <property type="match status" value="1"/>
</dbReference>
<comment type="caution">
    <text evidence="5">The sequence shown here is derived from an EMBL/GenBank/DDBJ whole genome shotgun (WGS) entry which is preliminary data.</text>
</comment>
<evidence type="ECO:0000256" key="1">
    <source>
        <dbReference type="ARBA" id="ARBA00023015"/>
    </source>
</evidence>
<dbReference type="Gene3D" id="1.10.10.60">
    <property type="entry name" value="Homeodomain-like"/>
    <property type="match status" value="1"/>
</dbReference>
<reference evidence="5 6" key="1">
    <citation type="submission" date="2019-10" db="EMBL/GenBank/DDBJ databases">
        <title>Description of Paenibacillus choica sp. nov.</title>
        <authorList>
            <person name="Carlier A."/>
            <person name="Qi S."/>
        </authorList>
    </citation>
    <scope>NUCLEOTIDE SEQUENCE [LARGE SCALE GENOMIC DNA]</scope>
    <source>
        <strain evidence="5 6">LMG 31460</strain>
    </source>
</reference>
<organism evidence="5 6">
    <name type="scientific">Paenibacillus germinis</name>
    <dbReference type="NCBI Taxonomy" id="2654979"/>
    <lineage>
        <taxon>Bacteria</taxon>
        <taxon>Bacillati</taxon>
        <taxon>Bacillota</taxon>
        <taxon>Bacilli</taxon>
        <taxon>Bacillales</taxon>
        <taxon>Paenibacillaceae</taxon>
        <taxon>Paenibacillus</taxon>
    </lineage>
</organism>
<dbReference type="Proteomes" id="UP000658690">
    <property type="component" value="Unassembled WGS sequence"/>
</dbReference>
<dbReference type="InterPro" id="IPR018060">
    <property type="entry name" value="HTH_AraC"/>
</dbReference>
<keyword evidence="1" id="KW-0805">Transcription regulation</keyword>
<accession>A0ABX1Z652</accession>
<keyword evidence="2" id="KW-0238">DNA-binding</keyword>
<feature type="domain" description="HTH araC/xylS-type" evidence="4">
    <location>
        <begin position="184"/>
        <end position="282"/>
    </location>
</feature>
<gene>
    <name evidence="5" type="ORF">GC102_21440</name>
</gene>
<dbReference type="RefSeq" id="WP_171691325.1">
    <property type="nucleotide sequence ID" value="NZ_WHOC01000107.1"/>
</dbReference>
<dbReference type="Gene3D" id="2.60.120.10">
    <property type="entry name" value="Jelly Rolls"/>
    <property type="match status" value="1"/>
</dbReference>
<dbReference type="InterPro" id="IPR018062">
    <property type="entry name" value="HTH_AraC-typ_CS"/>
</dbReference>
<proteinExistence type="predicted"/>
<keyword evidence="3" id="KW-0804">Transcription</keyword>
<dbReference type="EMBL" id="WHOC01000107">
    <property type="protein sequence ID" value="NOU88304.1"/>
    <property type="molecule type" value="Genomic_DNA"/>
</dbReference>
<dbReference type="PANTHER" id="PTHR43280">
    <property type="entry name" value="ARAC-FAMILY TRANSCRIPTIONAL REGULATOR"/>
    <property type="match status" value="1"/>
</dbReference>
<evidence type="ECO:0000259" key="4">
    <source>
        <dbReference type="PROSITE" id="PS01124"/>
    </source>
</evidence>
<dbReference type="InterPro" id="IPR013096">
    <property type="entry name" value="Cupin_2"/>
</dbReference>
<evidence type="ECO:0000256" key="2">
    <source>
        <dbReference type="ARBA" id="ARBA00023125"/>
    </source>
</evidence>
<keyword evidence="6" id="KW-1185">Reference proteome</keyword>
<protein>
    <submittedName>
        <fullName evidence="5">Helix-turn-helix domain-containing protein</fullName>
    </submittedName>
</protein>
<dbReference type="InterPro" id="IPR009057">
    <property type="entry name" value="Homeodomain-like_sf"/>
</dbReference>
<evidence type="ECO:0000313" key="5">
    <source>
        <dbReference type="EMBL" id="NOU88304.1"/>
    </source>
</evidence>
<name>A0ABX1Z652_9BACL</name>
<sequence length="286" mass="33311">MDIYQETIRYDSQLLGARILDIYKSGVPKMTRWHVHEEMELILVIQGGIDMDVDHTKYRLKPDDLLLIGPNELHRSMKHQDDVHYWVLQFDVKHHMDRSALAYLPCFFNPLKPMSTYNSQLFAQANLRHEFTEHMLLIQQELSQRPFGYEMAVSLHIGSMLFKLLRIDPSVQQPDRLSILERLQPALAYIDAHLEDKITTAEVCRQVNLSYEHTAHLFKLALGMSIIQFVNYKRIKKAEVLLAAVGMTVTGAAHAVGIENLAHFTNLFKRWNQVTPRVFQQYSKQR</sequence>
<dbReference type="SUPFAM" id="SSF51215">
    <property type="entry name" value="Regulatory protein AraC"/>
    <property type="match status" value="1"/>
</dbReference>
<dbReference type="SUPFAM" id="SSF46689">
    <property type="entry name" value="Homeodomain-like"/>
    <property type="match status" value="2"/>
</dbReference>
<dbReference type="PROSITE" id="PS01124">
    <property type="entry name" value="HTH_ARAC_FAMILY_2"/>
    <property type="match status" value="1"/>
</dbReference>
<dbReference type="InterPro" id="IPR014710">
    <property type="entry name" value="RmlC-like_jellyroll"/>
</dbReference>
<dbReference type="SMART" id="SM00342">
    <property type="entry name" value="HTH_ARAC"/>
    <property type="match status" value="1"/>
</dbReference>
<dbReference type="Pfam" id="PF12833">
    <property type="entry name" value="HTH_18"/>
    <property type="match status" value="1"/>
</dbReference>
<dbReference type="Pfam" id="PF07883">
    <property type="entry name" value="Cupin_2"/>
    <property type="match status" value="1"/>
</dbReference>